<dbReference type="EMBL" id="AANZ01000015">
    <property type="protein sequence ID" value="EAQ79148.1"/>
    <property type="molecule type" value="Genomic_DNA"/>
</dbReference>
<keyword evidence="5" id="KW-0119">Carbohydrate metabolism</keyword>
<dbReference type="InterPro" id="IPR020624">
    <property type="entry name" value="Schiff_base-form_aldolases_CS"/>
</dbReference>
<dbReference type="PANTHER" id="PTHR12128">
    <property type="entry name" value="DIHYDRODIPICOLINATE SYNTHASE"/>
    <property type="match status" value="1"/>
</dbReference>
<dbReference type="SMART" id="SM01130">
    <property type="entry name" value="DHDPS"/>
    <property type="match status" value="1"/>
</dbReference>
<dbReference type="PROSITE" id="PS00665">
    <property type="entry name" value="DHDPS_1"/>
    <property type="match status" value="1"/>
</dbReference>
<evidence type="ECO:0000256" key="3">
    <source>
        <dbReference type="ARBA" id="ARBA00023239"/>
    </source>
</evidence>
<keyword evidence="4" id="KW-0704">Schiff base</keyword>
<feature type="active site" description="Proton donor/acceptor" evidence="7">
    <location>
        <position position="142"/>
    </location>
</feature>
<gene>
    <name evidence="9" type="ORF">DSM3645_26034</name>
</gene>
<name>A3ZWC0_9BACT</name>
<evidence type="ECO:0000256" key="7">
    <source>
        <dbReference type="PIRSR" id="PIRSR001365-1"/>
    </source>
</evidence>
<keyword evidence="3 6" id="KW-0456">Lyase</keyword>
<dbReference type="PIRSF" id="PIRSF001365">
    <property type="entry name" value="DHDPS"/>
    <property type="match status" value="1"/>
</dbReference>
<organism evidence="9 10">
    <name type="scientific">Blastopirellula marina DSM 3645</name>
    <dbReference type="NCBI Taxonomy" id="314230"/>
    <lineage>
        <taxon>Bacteria</taxon>
        <taxon>Pseudomonadati</taxon>
        <taxon>Planctomycetota</taxon>
        <taxon>Planctomycetia</taxon>
        <taxon>Pirellulales</taxon>
        <taxon>Pirellulaceae</taxon>
        <taxon>Blastopirellula</taxon>
    </lineage>
</organism>
<proteinExistence type="inferred from homology"/>
<evidence type="ECO:0000313" key="10">
    <source>
        <dbReference type="Proteomes" id="UP000004358"/>
    </source>
</evidence>
<dbReference type="SUPFAM" id="SSF51569">
    <property type="entry name" value="Aldolase"/>
    <property type="match status" value="1"/>
</dbReference>
<comment type="caution">
    <text evidence="9">The sequence shown here is derived from an EMBL/GenBank/DDBJ whole genome shotgun (WGS) entry which is preliminary data.</text>
</comment>
<reference evidence="9 10" key="1">
    <citation type="submission" date="2006-02" db="EMBL/GenBank/DDBJ databases">
        <authorList>
            <person name="Amann R."/>
            <person name="Ferriera S."/>
            <person name="Johnson J."/>
            <person name="Kravitz S."/>
            <person name="Halpern A."/>
            <person name="Remington K."/>
            <person name="Beeson K."/>
            <person name="Tran B."/>
            <person name="Rogers Y.-H."/>
            <person name="Friedman R."/>
            <person name="Venter J.C."/>
        </authorList>
    </citation>
    <scope>NUCLEOTIDE SEQUENCE [LARGE SCALE GENOMIC DNA]</scope>
    <source>
        <strain evidence="9 10">DSM 3645</strain>
    </source>
</reference>
<accession>A3ZWC0</accession>
<evidence type="ECO:0000256" key="4">
    <source>
        <dbReference type="ARBA" id="ARBA00023270"/>
    </source>
</evidence>
<dbReference type="GO" id="GO:0005737">
    <property type="term" value="C:cytoplasm"/>
    <property type="evidence" value="ECO:0007669"/>
    <property type="project" value="UniProtKB-SubCell"/>
</dbReference>
<dbReference type="Gene3D" id="3.20.20.70">
    <property type="entry name" value="Aldolase class I"/>
    <property type="match status" value="1"/>
</dbReference>
<dbReference type="GO" id="GO:0016829">
    <property type="term" value="F:lyase activity"/>
    <property type="evidence" value="ECO:0007669"/>
    <property type="project" value="UniProtKB-KW"/>
</dbReference>
<keyword evidence="2" id="KW-0963">Cytoplasm</keyword>
<feature type="binding site" evidence="8">
    <location>
        <position position="52"/>
    </location>
    <ligand>
        <name>pyruvate</name>
        <dbReference type="ChEBI" id="CHEBI:15361"/>
    </ligand>
</feature>
<feature type="binding site" evidence="8">
    <location>
        <position position="214"/>
    </location>
    <ligand>
        <name>pyruvate</name>
        <dbReference type="ChEBI" id="CHEBI:15361"/>
    </ligand>
</feature>
<dbReference type="AlphaFoldDB" id="A3ZWC0"/>
<comment type="similarity">
    <text evidence="6">Belongs to the DapA family.</text>
</comment>
<dbReference type="InterPro" id="IPR013785">
    <property type="entry name" value="Aldolase_TIM"/>
</dbReference>
<comment type="subcellular location">
    <subcellularLocation>
        <location evidence="1">Cytoplasm</location>
    </subcellularLocation>
</comment>
<evidence type="ECO:0000313" key="9">
    <source>
        <dbReference type="EMBL" id="EAQ79148.1"/>
    </source>
</evidence>
<dbReference type="STRING" id="314230.DSM3645_26034"/>
<dbReference type="OrthoDB" id="9771791at2"/>
<feature type="active site" description="Schiff-base intermediate with substrate" evidence="7">
    <location>
        <position position="172"/>
    </location>
</feature>
<dbReference type="Pfam" id="PF00701">
    <property type="entry name" value="DHDPS"/>
    <property type="match status" value="1"/>
</dbReference>
<dbReference type="PRINTS" id="PR00146">
    <property type="entry name" value="DHPICSNTHASE"/>
</dbReference>
<dbReference type="PANTHER" id="PTHR12128:SF21">
    <property type="entry name" value="N-ACETYLNEURAMINATE LYASE"/>
    <property type="match status" value="1"/>
</dbReference>
<evidence type="ECO:0000256" key="8">
    <source>
        <dbReference type="PIRSR" id="PIRSR001365-2"/>
    </source>
</evidence>
<evidence type="ECO:0000256" key="5">
    <source>
        <dbReference type="ARBA" id="ARBA00023277"/>
    </source>
</evidence>
<sequence>MIQPSYGRLRGLVAAAFTPFHADGAIDNARVSPMVDDLIEQQIHGLYILGSTGEGISLTSQERQIIAEAFVTAAAGRIPVIVQVGSESLFAAKELARHAQQIGADAVSAVSPVYFKPDSVETLVDSMAQIAAGAPDLPFYYYHIPAATGLTLSPLAFLQRAIERIPNLRGIKFTSLSVQDYQACLELAGDDYEVMWGLDETLLSGLTAGGTAAVGSTYNFAPAVYHNIFRAFDVGNLEEARLWQSRSQQLVRTFVPFGPRAAQKAIMAMIGQDCGPSRLPIRSLTSEAFTQLRHELEEIGFFHWARSSDESVAANSASA</sequence>
<dbReference type="InterPro" id="IPR002220">
    <property type="entry name" value="DapA-like"/>
</dbReference>
<dbReference type="eggNOG" id="COG0329">
    <property type="taxonomic scope" value="Bacteria"/>
</dbReference>
<evidence type="ECO:0000256" key="2">
    <source>
        <dbReference type="ARBA" id="ARBA00022490"/>
    </source>
</evidence>
<dbReference type="RefSeq" id="WP_002653103.1">
    <property type="nucleotide sequence ID" value="NZ_CH672376.1"/>
</dbReference>
<dbReference type="Proteomes" id="UP000004358">
    <property type="component" value="Unassembled WGS sequence"/>
</dbReference>
<protein>
    <submittedName>
        <fullName evidence="9">Probable N-acetylneuraminate lyase</fullName>
    </submittedName>
</protein>
<evidence type="ECO:0000256" key="1">
    <source>
        <dbReference type="ARBA" id="ARBA00004496"/>
    </source>
</evidence>
<dbReference type="HOGENOM" id="CLU_049343_6_1_0"/>
<evidence type="ECO:0000256" key="6">
    <source>
        <dbReference type="PIRNR" id="PIRNR001365"/>
    </source>
</evidence>